<accession>A0A0G0M3B5</accession>
<evidence type="ECO:0000313" key="2">
    <source>
        <dbReference type="Proteomes" id="UP000034207"/>
    </source>
</evidence>
<dbReference type="Proteomes" id="UP000034207">
    <property type="component" value="Unassembled WGS sequence"/>
</dbReference>
<evidence type="ECO:0000313" key="1">
    <source>
        <dbReference type="EMBL" id="KKQ94850.1"/>
    </source>
</evidence>
<comment type="caution">
    <text evidence="1">The sequence shown here is derived from an EMBL/GenBank/DDBJ whole genome shotgun (WGS) entry which is preliminary data.</text>
</comment>
<proteinExistence type="predicted"/>
<dbReference type="STRING" id="1618345.UT18_C0007G0106"/>
<organism evidence="1 2">
    <name type="scientific">candidate division CPR2 bacterium GW2011_GWC2_39_10</name>
    <dbReference type="NCBI Taxonomy" id="1618345"/>
    <lineage>
        <taxon>Bacteria</taxon>
        <taxon>Bacteria division CPR2</taxon>
    </lineage>
</organism>
<dbReference type="PROSITE" id="PS51257">
    <property type="entry name" value="PROKAR_LIPOPROTEIN"/>
    <property type="match status" value="1"/>
</dbReference>
<protein>
    <submittedName>
        <fullName evidence="1">Uncharacterized protein</fullName>
    </submittedName>
</protein>
<sequence>MANGDKSVFAHTYKYLLEKSFPNILHATIFACGIDRKPTIDIGGLVRISTEDYLSVATILLLANSLAEDDPRIAFIDLVKQSKIVELNGQRYIDIPSLDKKRNRSSKPSK</sequence>
<dbReference type="AlphaFoldDB" id="A0A0G0M3B5"/>
<dbReference type="EMBL" id="LBVV01000007">
    <property type="protein sequence ID" value="KKQ94850.1"/>
    <property type="molecule type" value="Genomic_DNA"/>
</dbReference>
<reference evidence="1 2" key="1">
    <citation type="journal article" date="2015" name="Nature">
        <title>rRNA introns, odd ribosomes, and small enigmatic genomes across a large radiation of phyla.</title>
        <authorList>
            <person name="Brown C.T."/>
            <person name="Hug L.A."/>
            <person name="Thomas B.C."/>
            <person name="Sharon I."/>
            <person name="Castelle C.J."/>
            <person name="Singh A."/>
            <person name="Wilkins M.J."/>
            <person name="Williams K.H."/>
            <person name="Banfield J.F."/>
        </authorList>
    </citation>
    <scope>NUCLEOTIDE SEQUENCE [LARGE SCALE GENOMIC DNA]</scope>
</reference>
<gene>
    <name evidence="1" type="ORF">UT18_C0007G0106</name>
</gene>
<name>A0A0G0M3B5_UNCC2</name>